<evidence type="ECO:0000256" key="1">
    <source>
        <dbReference type="SAM" id="MobiDB-lite"/>
    </source>
</evidence>
<sequence length="346" mass="35960">MTAEMCRIQRRKLLTLTVAGGTGVVGTVVGAASSGAAAVDIKHSSATSTVVGPGAASETITVSTTGGGLFEFGGDADRSLRVRNAATGKTTTFKPDGDGETYATDHVIIFTGSLEEVPSMDGLVDVRTPEGSESSVTVSGSYSGDRGIFTDQTFAPYIVELLDGSGTVVSTTGEKVYGTNYEWEFDQDGATVTITRDEEVDESWLVEFEIENDSSGDIQAVPHEDGDDVFEIPLDEFNVDDGEYEWEMIIYNGPNSSDEDIAIRLPGGDEQLVTIGAADEGTDGDSGNTESNGDSNSSESADNTSDTESNGDSAPGGDGMPGFGPVATIAGLAGGYALIRRSEDET</sequence>
<keyword evidence="3" id="KW-1185">Reference proteome</keyword>
<dbReference type="Proteomes" id="UP000199114">
    <property type="component" value="Unassembled WGS sequence"/>
</dbReference>
<organism evidence="2 3">
    <name type="scientific">Natrinema salaciae</name>
    <dbReference type="NCBI Taxonomy" id="1186196"/>
    <lineage>
        <taxon>Archaea</taxon>
        <taxon>Methanobacteriati</taxon>
        <taxon>Methanobacteriota</taxon>
        <taxon>Stenosarchaea group</taxon>
        <taxon>Halobacteria</taxon>
        <taxon>Halobacteriales</taxon>
        <taxon>Natrialbaceae</taxon>
        <taxon>Natrinema</taxon>
    </lineage>
</organism>
<feature type="compositionally biased region" description="Polar residues" evidence="1">
    <location>
        <begin position="285"/>
        <end position="312"/>
    </location>
</feature>
<feature type="region of interest" description="Disordered" evidence="1">
    <location>
        <begin position="278"/>
        <end position="327"/>
    </location>
</feature>
<evidence type="ECO:0000313" key="2">
    <source>
        <dbReference type="EMBL" id="SEQ74751.1"/>
    </source>
</evidence>
<reference evidence="3" key="1">
    <citation type="submission" date="2016-10" db="EMBL/GenBank/DDBJ databases">
        <authorList>
            <person name="Varghese N."/>
            <person name="Submissions S."/>
        </authorList>
    </citation>
    <scope>NUCLEOTIDE SEQUENCE [LARGE SCALE GENOMIC DNA]</scope>
    <source>
        <strain evidence="3">DSM 25055</strain>
    </source>
</reference>
<dbReference type="InterPro" id="IPR006311">
    <property type="entry name" value="TAT_signal"/>
</dbReference>
<dbReference type="PROSITE" id="PS51318">
    <property type="entry name" value="TAT"/>
    <property type="match status" value="1"/>
</dbReference>
<name>A0A1H9IJ70_9EURY</name>
<proteinExistence type="predicted"/>
<dbReference type="EMBL" id="FOFD01000003">
    <property type="protein sequence ID" value="SEQ74751.1"/>
    <property type="molecule type" value="Genomic_DNA"/>
</dbReference>
<evidence type="ECO:0000313" key="3">
    <source>
        <dbReference type="Proteomes" id="UP000199114"/>
    </source>
</evidence>
<accession>A0A1H9IJ70</accession>
<dbReference type="AlphaFoldDB" id="A0A1H9IJ70"/>
<protein>
    <submittedName>
        <fullName evidence="2">PGF-CTERM protein</fullName>
    </submittedName>
</protein>
<gene>
    <name evidence="2" type="ORF">SAMN04489841_2252</name>
</gene>